<keyword evidence="3" id="KW-1185">Reference proteome</keyword>
<name>A0ABR1EIR5_NECAM</name>
<proteinExistence type="predicted"/>
<dbReference type="EMBL" id="JAVFWL010000006">
    <property type="protein sequence ID" value="KAK6762572.1"/>
    <property type="molecule type" value="Genomic_DNA"/>
</dbReference>
<feature type="compositionally biased region" description="Basic and acidic residues" evidence="1">
    <location>
        <begin position="1"/>
        <end position="18"/>
    </location>
</feature>
<gene>
    <name evidence="2" type="primary">Necator_chrX.g23501</name>
    <name evidence="2" type="ORF">RB195_023337</name>
</gene>
<dbReference type="Proteomes" id="UP001303046">
    <property type="component" value="Unassembled WGS sequence"/>
</dbReference>
<protein>
    <recommendedName>
        <fullName evidence="4">SCP domain-containing protein</fullName>
    </recommendedName>
</protein>
<evidence type="ECO:0000313" key="2">
    <source>
        <dbReference type="EMBL" id="KAK6762572.1"/>
    </source>
</evidence>
<sequence length="75" mass="8535">MEETKRDTLEKHGPHPTESDGCDAVGRSTGHNYDRSFKIALKKLSLSSMRNRQITSKCAWDYKNAGLIHWLDTLS</sequence>
<accession>A0ABR1EIR5</accession>
<evidence type="ECO:0000256" key="1">
    <source>
        <dbReference type="SAM" id="MobiDB-lite"/>
    </source>
</evidence>
<reference evidence="2 3" key="1">
    <citation type="submission" date="2023-08" db="EMBL/GenBank/DDBJ databases">
        <title>A Necator americanus chromosomal reference genome.</title>
        <authorList>
            <person name="Ilik V."/>
            <person name="Petrzelkova K.J."/>
            <person name="Pardy F."/>
            <person name="Fuh T."/>
            <person name="Niatou-Singa F.S."/>
            <person name="Gouil Q."/>
            <person name="Baker L."/>
            <person name="Ritchie M.E."/>
            <person name="Jex A.R."/>
            <person name="Gazzola D."/>
            <person name="Li H."/>
            <person name="Toshio Fujiwara R."/>
            <person name="Zhan B."/>
            <person name="Aroian R.V."/>
            <person name="Pafco B."/>
            <person name="Schwarz E.M."/>
        </authorList>
    </citation>
    <scope>NUCLEOTIDE SEQUENCE [LARGE SCALE GENOMIC DNA]</scope>
    <source>
        <strain evidence="2 3">Aroian</strain>
        <tissue evidence="2">Whole animal</tissue>
    </source>
</reference>
<organism evidence="2 3">
    <name type="scientific">Necator americanus</name>
    <name type="common">Human hookworm</name>
    <dbReference type="NCBI Taxonomy" id="51031"/>
    <lineage>
        <taxon>Eukaryota</taxon>
        <taxon>Metazoa</taxon>
        <taxon>Ecdysozoa</taxon>
        <taxon>Nematoda</taxon>
        <taxon>Chromadorea</taxon>
        <taxon>Rhabditida</taxon>
        <taxon>Rhabditina</taxon>
        <taxon>Rhabditomorpha</taxon>
        <taxon>Strongyloidea</taxon>
        <taxon>Ancylostomatidae</taxon>
        <taxon>Bunostominae</taxon>
        <taxon>Necator</taxon>
    </lineage>
</organism>
<evidence type="ECO:0000313" key="3">
    <source>
        <dbReference type="Proteomes" id="UP001303046"/>
    </source>
</evidence>
<feature type="region of interest" description="Disordered" evidence="1">
    <location>
        <begin position="1"/>
        <end position="31"/>
    </location>
</feature>
<comment type="caution">
    <text evidence="2">The sequence shown here is derived from an EMBL/GenBank/DDBJ whole genome shotgun (WGS) entry which is preliminary data.</text>
</comment>
<evidence type="ECO:0008006" key="4">
    <source>
        <dbReference type="Google" id="ProtNLM"/>
    </source>
</evidence>